<evidence type="ECO:0000313" key="3">
    <source>
        <dbReference type="Proteomes" id="UP000027361"/>
    </source>
</evidence>
<evidence type="ECO:0000256" key="1">
    <source>
        <dbReference type="SAM" id="MobiDB-lite"/>
    </source>
</evidence>
<dbReference type="GeneID" id="25267864"/>
<reference evidence="2 3" key="1">
    <citation type="submission" date="2014-05" db="EMBL/GenBank/DDBJ databases">
        <title>Draft genome sequence of a rare smut relative, Tilletiaria anomala UBC 951.</title>
        <authorList>
            <consortium name="DOE Joint Genome Institute"/>
            <person name="Toome M."/>
            <person name="Kuo A."/>
            <person name="Henrissat B."/>
            <person name="Lipzen A."/>
            <person name="Tritt A."/>
            <person name="Yoshinaga Y."/>
            <person name="Zane M."/>
            <person name="Barry K."/>
            <person name="Grigoriev I.V."/>
            <person name="Spatafora J.W."/>
            <person name="Aimea M.C."/>
        </authorList>
    </citation>
    <scope>NUCLEOTIDE SEQUENCE [LARGE SCALE GENOMIC DNA]</scope>
    <source>
        <strain evidence="2 3">UBC 951</strain>
    </source>
</reference>
<feature type="region of interest" description="Disordered" evidence="1">
    <location>
        <begin position="1"/>
        <end position="23"/>
    </location>
</feature>
<proteinExistence type="predicted"/>
<dbReference type="HOGENOM" id="CLU_2028327_0_0_1"/>
<dbReference type="Proteomes" id="UP000027361">
    <property type="component" value="Unassembled WGS sequence"/>
</dbReference>
<gene>
    <name evidence="2" type="ORF">K437DRAFT_8381</name>
</gene>
<comment type="caution">
    <text evidence="2">The sequence shown here is derived from an EMBL/GenBank/DDBJ whole genome shotgun (WGS) entry which is preliminary data.</text>
</comment>
<keyword evidence="3" id="KW-1185">Reference proteome</keyword>
<evidence type="ECO:0000313" key="2">
    <source>
        <dbReference type="EMBL" id="KDN39752.1"/>
    </source>
</evidence>
<dbReference type="AlphaFoldDB" id="A0A066VDD3"/>
<sequence length="122" mass="13304">MHGTPWASGVSGSRIPGIPGNPPGMCGAANAKRRLGRHTCDTAPYLRRPYHMRYYAMLIPDPTSTHTGWSVSIASINEGVPWKMSVIVLPPAAYATSCPYSHGDWAAHRIEMPQLPHNMPTL</sequence>
<accession>A0A066VDD3</accession>
<organism evidence="2 3">
    <name type="scientific">Tilletiaria anomala (strain ATCC 24038 / CBS 436.72 / UBC 951)</name>
    <dbReference type="NCBI Taxonomy" id="1037660"/>
    <lineage>
        <taxon>Eukaryota</taxon>
        <taxon>Fungi</taxon>
        <taxon>Dikarya</taxon>
        <taxon>Basidiomycota</taxon>
        <taxon>Ustilaginomycotina</taxon>
        <taxon>Exobasidiomycetes</taxon>
        <taxon>Georgefischeriales</taxon>
        <taxon>Tilletiariaceae</taxon>
        <taxon>Tilletiaria</taxon>
    </lineage>
</organism>
<name>A0A066VDD3_TILAU</name>
<dbReference type="EMBL" id="JMSN01000100">
    <property type="protein sequence ID" value="KDN39752.1"/>
    <property type="molecule type" value="Genomic_DNA"/>
</dbReference>
<dbReference type="RefSeq" id="XP_013241139.1">
    <property type="nucleotide sequence ID" value="XM_013385685.1"/>
</dbReference>
<protein>
    <submittedName>
        <fullName evidence="2">Uncharacterized protein</fullName>
    </submittedName>
</protein>
<dbReference type="InParanoid" id="A0A066VDD3"/>